<evidence type="ECO:0000256" key="3">
    <source>
        <dbReference type="ARBA" id="ARBA00023002"/>
    </source>
</evidence>
<dbReference type="SUPFAM" id="SSF55469">
    <property type="entry name" value="FMN-dependent nitroreductase-like"/>
    <property type="match status" value="1"/>
</dbReference>
<keyword evidence="3" id="KW-0560">Oxidoreductase</keyword>
<dbReference type="AlphaFoldDB" id="A0A3G9IY15"/>
<dbReference type="InterPro" id="IPR000415">
    <property type="entry name" value="Nitroreductase-like"/>
</dbReference>
<evidence type="ECO:0000256" key="2">
    <source>
        <dbReference type="ARBA" id="ARBA00022643"/>
    </source>
</evidence>
<organism evidence="5 6">
    <name type="scientific">Nocardioides baekrokdamisoli</name>
    <dbReference type="NCBI Taxonomy" id="1804624"/>
    <lineage>
        <taxon>Bacteria</taxon>
        <taxon>Bacillati</taxon>
        <taxon>Actinomycetota</taxon>
        <taxon>Actinomycetes</taxon>
        <taxon>Propionibacteriales</taxon>
        <taxon>Nocardioidaceae</taxon>
        <taxon>Nocardioides</taxon>
    </lineage>
</organism>
<gene>
    <name evidence="5" type="ORF">Back2_04750</name>
</gene>
<sequence length="227" mass="24970">MSTDFAALSRLLDERWTCRAFAPTPVPRVEIERLLALAQRTPSWCNTQPWEVIVTSGEETGRLREALGAYVMSQPQASDFEFPTAFPGAYGDRRRECGFQLYDSLGIEKSDADGRFRQMLRNFEFFDAPHVALITVEADLGPYALLDTGIYVSSLLLGAQALGLAAAPQAALAGYADFFRAHFGLPENRRVAVGMSLGYAAVEEPVNGFRTTRADLADVVAWHGSWA</sequence>
<dbReference type="RefSeq" id="WP_125566417.1">
    <property type="nucleotide sequence ID" value="NZ_AP019307.1"/>
</dbReference>
<feature type="domain" description="Nitroreductase" evidence="4">
    <location>
        <begin position="13"/>
        <end position="199"/>
    </location>
</feature>
<dbReference type="InterPro" id="IPR029479">
    <property type="entry name" value="Nitroreductase"/>
</dbReference>
<name>A0A3G9IY15_9ACTN</name>
<proteinExistence type="predicted"/>
<dbReference type="GO" id="GO:0016491">
    <property type="term" value="F:oxidoreductase activity"/>
    <property type="evidence" value="ECO:0007669"/>
    <property type="project" value="UniProtKB-KW"/>
</dbReference>
<protein>
    <submittedName>
        <fullName evidence="5">Nitroreductase</fullName>
    </submittedName>
</protein>
<dbReference type="PANTHER" id="PTHR23026">
    <property type="entry name" value="NADPH NITROREDUCTASE"/>
    <property type="match status" value="1"/>
</dbReference>
<dbReference type="Proteomes" id="UP000271573">
    <property type="component" value="Chromosome"/>
</dbReference>
<evidence type="ECO:0000313" key="6">
    <source>
        <dbReference type="Proteomes" id="UP000271573"/>
    </source>
</evidence>
<dbReference type="Gene3D" id="3.40.109.10">
    <property type="entry name" value="NADH Oxidase"/>
    <property type="match status" value="1"/>
</dbReference>
<dbReference type="OrthoDB" id="9798230at2"/>
<keyword evidence="1" id="KW-0285">Flavoprotein</keyword>
<keyword evidence="2" id="KW-0288">FMN</keyword>
<accession>A0A3G9IY15</accession>
<dbReference type="EMBL" id="AP019307">
    <property type="protein sequence ID" value="BBH16188.1"/>
    <property type="molecule type" value="Genomic_DNA"/>
</dbReference>
<keyword evidence="6" id="KW-1185">Reference proteome</keyword>
<dbReference type="KEGG" id="nbe:Back2_04750"/>
<dbReference type="PANTHER" id="PTHR23026:SF90">
    <property type="entry name" value="IODOTYROSINE DEIODINASE 1"/>
    <property type="match status" value="1"/>
</dbReference>
<reference evidence="5 6" key="1">
    <citation type="submission" date="2018-11" db="EMBL/GenBank/DDBJ databases">
        <title>Complete genome sequence of Nocardioides baekrokdamisoli strain KCTC 39748.</title>
        <authorList>
            <person name="Kang S.W."/>
            <person name="Lee K.C."/>
            <person name="Kim K.K."/>
            <person name="Kim J.S."/>
            <person name="Kim D.S."/>
            <person name="Ko S.H."/>
            <person name="Yang S.H."/>
            <person name="Shin Y.K."/>
            <person name="Lee J.S."/>
        </authorList>
    </citation>
    <scope>NUCLEOTIDE SEQUENCE [LARGE SCALE GENOMIC DNA]</scope>
    <source>
        <strain evidence="5 6">KCTC 39748</strain>
    </source>
</reference>
<dbReference type="Pfam" id="PF00881">
    <property type="entry name" value="Nitroreductase"/>
    <property type="match status" value="1"/>
</dbReference>
<evidence type="ECO:0000313" key="5">
    <source>
        <dbReference type="EMBL" id="BBH16188.1"/>
    </source>
</evidence>
<dbReference type="InterPro" id="IPR050627">
    <property type="entry name" value="Nitroreductase/BluB"/>
</dbReference>
<evidence type="ECO:0000256" key="1">
    <source>
        <dbReference type="ARBA" id="ARBA00022630"/>
    </source>
</evidence>
<evidence type="ECO:0000259" key="4">
    <source>
        <dbReference type="Pfam" id="PF00881"/>
    </source>
</evidence>